<gene>
    <name evidence="1" type="ORF">PVIIG_06057</name>
</gene>
<proteinExistence type="predicted"/>
<dbReference type="Pfam" id="PF05795">
    <property type="entry name" value="Plasmodium_Vir"/>
    <property type="match status" value="1"/>
</dbReference>
<dbReference type="AlphaFoldDB" id="A0A0J9UUT2"/>
<evidence type="ECO:0000313" key="2">
    <source>
        <dbReference type="Proteomes" id="UP000053562"/>
    </source>
</evidence>
<dbReference type="Proteomes" id="UP000053562">
    <property type="component" value="Unassembled WGS sequence"/>
</dbReference>
<sequence>MNSLWSTLDSDLCNFLYFWLGNILLEKLNANFLFHEVILYLFDTLIDDKYQKICKLPHSLMLKKDFENFKLIFDCSQGYKSYSKHLLSPGMSCSNKYKSYLDTDTNNYKRFYNECEKKAIWKHKHKHEDDKSSEDYKEKKNFLWYSLYYNI</sequence>
<organism evidence="1 2">
    <name type="scientific">Plasmodium vivax India VII</name>
    <dbReference type="NCBI Taxonomy" id="1077284"/>
    <lineage>
        <taxon>Eukaryota</taxon>
        <taxon>Sar</taxon>
        <taxon>Alveolata</taxon>
        <taxon>Apicomplexa</taxon>
        <taxon>Aconoidasida</taxon>
        <taxon>Haemosporida</taxon>
        <taxon>Plasmodiidae</taxon>
        <taxon>Plasmodium</taxon>
        <taxon>Plasmodium (Plasmodium)</taxon>
    </lineage>
</organism>
<dbReference type="EMBL" id="KQ234449">
    <property type="protein sequence ID" value="KMZ77233.1"/>
    <property type="molecule type" value="Genomic_DNA"/>
</dbReference>
<evidence type="ECO:0000313" key="1">
    <source>
        <dbReference type="EMBL" id="KMZ77233.1"/>
    </source>
</evidence>
<protein>
    <submittedName>
        <fullName evidence="1">Uncharacterized protein</fullName>
    </submittedName>
</protein>
<reference evidence="1 2" key="1">
    <citation type="submission" date="2011-08" db="EMBL/GenBank/DDBJ databases">
        <title>The Genome Sequence of Plasmodium vivax India VII.</title>
        <authorList>
            <consortium name="The Broad Institute Genome Sequencing Platform"/>
            <consortium name="The Broad Institute Genome Sequencing Center for Infectious Disease"/>
            <person name="Neafsey D."/>
            <person name="Carlton J."/>
            <person name="Barnwell J."/>
            <person name="Collins W."/>
            <person name="Escalante A."/>
            <person name="Mullikin J."/>
            <person name="Saul A."/>
            <person name="Guigo R."/>
            <person name="Camara F."/>
            <person name="Young S.K."/>
            <person name="Zeng Q."/>
            <person name="Gargeya S."/>
            <person name="Fitzgerald M."/>
            <person name="Haas B."/>
            <person name="Abouelleil A."/>
            <person name="Alvarado L."/>
            <person name="Arachchi H.M."/>
            <person name="Berlin A."/>
            <person name="Brown A."/>
            <person name="Chapman S.B."/>
            <person name="Chen Z."/>
            <person name="Dunbar C."/>
            <person name="Freedman E."/>
            <person name="Gearin G."/>
            <person name="Gellesch M."/>
            <person name="Goldberg J."/>
            <person name="Griggs A."/>
            <person name="Gujja S."/>
            <person name="Heiman D."/>
            <person name="Howarth C."/>
            <person name="Larson L."/>
            <person name="Lui A."/>
            <person name="MacDonald P.J.P."/>
            <person name="Montmayeur A."/>
            <person name="Murphy C."/>
            <person name="Neiman D."/>
            <person name="Pearson M."/>
            <person name="Priest M."/>
            <person name="Roberts A."/>
            <person name="Saif S."/>
            <person name="Shea T."/>
            <person name="Shenoy N."/>
            <person name="Sisk P."/>
            <person name="Stolte C."/>
            <person name="Sykes S."/>
            <person name="Wortman J."/>
            <person name="Nusbaum C."/>
            <person name="Birren B."/>
        </authorList>
    </citation>
    <scope>NUCLEOTIDE SEQUENCE [LARGE SCALE GENOMIC DNA]</scope>
    <source>
        <strain evidence="1 2">India VII</strain>
    </source>
</reference>
<dbReference type="InterPro" id="IPR008780">
    <property type="entry name" value="Plasmodium_Vir"/>
</dbReference>
<name>A0A0J9UUT2_PLAVI</name>
<accession>A0A0J9UUT2</accession>